<dbReference type="InterPro" id="IPR001667">
    <property type="entry name" value="DDH_dom"/>
</dbReference>
<proteinExistence type="predicted"/>
<feature type="domain" description="DHHA1" evidence="2">
    <location>
        <begin position="236"/>
        <end position="311"/>
    </location>
</feature>
<protein>
    <submittedName>
        <fullName evidence="3">Phosphoesterase, DHH family protein</fullName>
    </submittedName>
</protein>
<dbReference type="PANTHER" id="PTHR47618:SF1">
    <property type="entry name" value="BIFUNCTIONAL OLIGORIBONUCLEASE AND PAP PHOSPHATASE NRNA"/>
    <property type="match status" value="1"/>
</dbReference>
<dbReference type="PANTHER" id="PTHR47618">
    <property type="entry name" value="BIFUNCTIONAL OLIGORIBONUCLEASE AND PAP PHOSPHATASE NRNA"/>
    <property type="match status" value="1"/>
</dbReference>
<keyword evidence="4" id="KW-1185">Reference proteome</keyword>
<dbReference type="PATRIC" id="fig|480391.4.peg.309"/>
<organism evidence="3 4">
    <name type="scientific">Pediococcus argentinicus</name>
    <dbReference type="NCBI Taxonomy" id="480391"/>
    <lineage>
        <taxon>Bacteria</taxon>
        <taxon>Bacillati</taxon>
        <taxon>Bacillota</taxon>
        <taxon>Bacilli</taxon>
        <taxon>Lactobacillales</taxon>
        <taxon>Lactobacillaceae</taxon>
        <taxon>Pediococcus</taxon>
    </lineage>
</organism>
<accession>A0A0R2NHJ2</accession>
<comment type="caution">
    <text evidence="3">The sequence shown here is derived from an EMBL/GenBank/DDBJ whole genome shotgun (WGS) entry which is preliminary data.</text>
</comment>
<dbReference type="SUPFAM" id="SSF64182">
    <property type="entry name" value="DHH phosphoesterases"/>
    <property type="match status" value="1"/>
</dbReference>
<evidence type="ECO:0000259" key="1">
    <source>
        <dbReference type="Pfam" id="PF01368"/>
    </source>
</evidence>
<dbReference type="InterPro" id="IPR051319">
    <property type="entry name" value="Oligoribo/pAp-PDE_c-di-AMP_PDE"/>
</dbReference>
<feature type="domain" description="DDH" evidence="1">
    <location>
        <begin position="16"/>
        <end position="154"/>
    </location>
</feature>
<dbReference type="Proteomes" id="UP000051249">
    <property type="component" value="Unassembled WGS sequence"/>
</dbReference>
<dbReference type="GO" id="GO:0003676">
    <property type="term" value="F:nucleic acid binding"/>
    <property type="evidence" value="ECO:0007669"/>
    <property type="project" value="InterPro"/>
</dbReference>
<dbReference type="Pfam" id="PF02272">
    <property type="entry name" value="DHHA1"/>
    <property type="match status" value="1"/>
</dbReference>
<dbReference type="EMBL" id="JQCQ01000013">
    <property type="protein sequence ID" value="KRO25269.1"/>
    <property type="molecule type" value="Genomic_DNA"/>
</dbReference>
<evidence type="ECO:0000259" key="2">
    <source>
        <dbReference type="Pfam" id="PF02272"/>
    </source>
</evidence>
<evidence type="ECO:0000313" key="4">
    <source>
        <dbReference type="Proteomes" id="UP000051249"/>
    </source>
</evidence>
<dbReference type="InterPro" id="IPR003156">
    <property type="entry name" value="DHHA1_dom"/>
</dbReference>
<evidence type="ECO:0000313" key="3">
    <source>
        <dbReference type="EMBL" id="KRO25269.1"/>
    </source>
</evidence>
<dbReference type="RefSeq" id="WP_057799172.1">
    <property type="nucleotide sequence ID" value="NZ_BJZZ01000012.1"/>
</dbReference>
<dbReference type="Gene3D" id="3.10.310.30">
    <property type="match status" value="1"/>
</dbReference>
<reference evidence="3 4" key="1">
    <citation type="journal article" date="2015" name="Genome Announc.">
        <title>Expanding the biotechnology potential of lactobacilli through comparative genomics of 213 strains and associated genera.</title>
        <authorList>
            <person name="Sun Z."/>
            <person name="Harris H.M."/>
            <person name="McCann A."/>
            <person name="Guo C."/>
            <person name="Argimon S."/>
            <person name="Zhang W."/>
            <person name="Yang X."/>
            <person name="Jeffery I.B."/>
            <person name="Cooney J.C."/>
            <person name="Kagawa T.F."/>
            <person name="Liu W."/>
            <person name="Song Y."/>
            <person name="Salvetti E."/>
            <person name="Wrobel A."/>
            <person name="Rasinkangas P."/>
            <person name="Parkhill J."/>
            <person name="Rea M.C."/>
            <person name="O'Sullivan O."/>
            <person name="Ritari J."/>
            <person name="Douillard F.P."/>
            <person name="Paul Ross R."/>
            <person name="Yang R."/>
            <person name="Briner A.E."/>
            <person name="Felis G.E."/>
            <person name="de Vos W.M."/>
            <person name="Barrangou R."/>
            <person name="Klaenhammer T.R."/>
            <person name="Caufield P.W."/>
            <person name="Cui Y."/>
            <person name="Zhang H."/>
            <person name="O'Toole P.W."/>
        </authorList>
    </citation>
    <scope>NUCLEOTIDE SEQUENCE [LARGE SCALE GENOMIC DNA]</scope>
    <source>
        <strain evidence="3 4">DSM 23026</strain>
    </source>
</reference>
<dbReference type="Gene3D" id="3.90.1640.10">
    <property type="entry name" value="inorganic pyrophosphatase (n-terminal core)"/>
    <property type="match status" value="1"/>
</dbReference>
<dbReference type="Pfam" id="PF01368">
    <property type="entry name" value="DHH"/>
    <property type="match status" value="1"/>
</dbReference>
<sequence>MSTLDEIFEKIKKYNRIVIHRHQRPDPDAIGSQIGLATILRDSFPFKQIKVVGKQIDGLSWLGTVDEVDNDFYDDALVIVVDTANPPRVDDRRYENGDYLIKIDHHPNDDPYGDIMWVEEDASSSSELVYDFYEQFKDELKLSAEAARLLYAGIVGDTGRFLYPATSAHTHEVVARLMDTKFDMVAVNQKMDSMSEAVARLSAYVFENLQVETNGAAHIILTNEILEQFKLQDAGTAGIVSLPGKIDTVSCWAIFVEQQDHSYRVRLRSKGPVINELAKKHDGGGHPLASGAKAADTNEINDIITELNELAVKYGENK</sequence>
<dbReference type="InterPro" id="IPR038763">
    <property type="entry name" value="DHH_sf"/>
</dbReference>
<gene>
    <name evidence="3" type="ORF">IV88_GL000305</name>
</gene>
<dbReference type="OrthoDB" id="9803668at2"/>
<name>A0A0R2NHJ2_9LACO</name>
<dbReference type="AlphaFoldDB" id="A0A0R2NHJ2"/>